<feature type="signal peptide" evidence="2">
    <location>
        <begin position="1"/>
        <end position="35"/>
    </location>
</feature>
<keyword evidence="4" id="KW-1185">Reference proteome</keyword>
<proteinExistence type="predicted"/>
<reference evidence="3 4" key="1">
    <citation type="submission" date="2019-10" db="EMBL/GenBank/DDBJ databases">
        <authorList>
            <person name="Palmer J.M."/>
        </authorList>
    </citation>
    <scope>NUCLEOTIDE SEQUENCE [LARGE SCALE GENOMIC DNA]</scope>
    <source>
        <strain evidence="3 4">TWF730</strain>
    </source>
</reference>
<dbReference type="Proteomes" id="UP001373714">
    <property type="component" value="Unassembled WGS sequence"/>
</dbReference>
<comment type="caution">
    <text evidence="3">The sequence shown here is derived from an EMBL/GenBank/DDBJ whole genome shotgun (WGS) entry which is preliminary data.</text>
</comment>
<evidence type="ECO:0000256" key="1">
    <source>
        <dbReference type="SAM" id="MobiDB-lite"/>
    </source>
</evidence>
<keyword evidence="2" id="KW-0732">Signal</keyword>
<feature type="chain" id="PRO_5043866509" evidence="2">
    <location>
        <begin position="36"/>
        <end position="519"/>
    </location>
</feature>
<evidence type="ECO:0000256" key="2">
    <source>
        <dbReference type="SAM" id="SignalP"/>
    </source>
</evidence>
<evidence type="ECO:0000313" key="3">
    <source>
        <dbReference type="EMBL" id="KAK6340241.1"/>
    </source>
</evidence>
<name>A0AAV9UGR5_9PEZI</name>
<protein>
    <submittedName>
        <fullName evidence="3">Uncharacterized protein</fullName>
    </submittedName>
</protein>
<dbReference type="AlphaFoldDB" id="A0AAV9UGR5"/>
<evidence type="ECO:0000313" key="4">
    <source>
        <dbReference type="Proteomes" id="UP001373714"/>
    </source>
</evidence>
<gene>
    <name evidence="3" type="ORF">TWF730_002006</name>
</gene>
<feature type="region of interest" description="Disordered" evidence="1">
    <location>
        <begin position="368"/>
        <end position="448"/>
    </location>
</feature>
<feature type="compositionally biased region" description="Pro residues" evidence="1">
    <location>
        <begin position="371"/>
        <end position="440"/>
    </location>
</feature>
<sequence length="519" mass="58060">MSHAGWNRPEPGFRLLNRHLILLVLILLATTGVISFPPSTNIPKISTAIIGSANNSDADSTSSTVVTKDLRKDDKRGYVPHTFFYAKPLFVLCPYAEAVITDHMAEWLTDSNHWKVRFFEEHGLADRVNHWRIVASIINKPQDKIDLDNPTTMSRLRLELATALLKCMDCACKEENDGIITSNEFPPGMTEVQRKWAKGRGRRCYEQAIADECLTMFGCYCSTQLAAKARPKWNKETQDWIPRGQGIEDYEAALRRIPPFIRNAAHNQNFVWNPHAELGEDEERTLALADYPYVGNDPSGVEGVNVAPPNEPPFYLEGQAQPPLEMNQMDPDVLFAMDPAELAMQQARAQHEYENTYRGLGVFAVNENFFPPDPAPLDPNNPQQPPFDPNNPQQPPFDPNNPQQPPFDPNNPHPPFDPNNPYPPYDPNDPLQPPFDPNAPWPHVGDEMGLLDPTEMGGPLPPGQEQLHPTEGNPLNFFAPWDGSGFLPPSNFDKHGRGGWMKRDVPVEPVPAVVEVGAG</sequence>
<dbReference type="EMBL" id="JAVHNS010000011">
    <property type="protein sequence ID" value="KAK6340241.1"/>
    <property type="molecule type" value="Genomic_DNA"/>
</dbReference>
<accession>A0AAV9UGR5</accession>
<organism evidence="3 4">
    <name type="scientific">Orbilia blumenaviensis</name>
    <dbReference type="NCBI Taxonomy" id="1796055"/>
    <lineage>
        <taxon>Eukaryota</taxon>
        <taxon>Fungi</taxon>
        <taxon>Dikarya</taxon>
        <taxon>Ascomycota</taxon>
        <taxon>Pezizomycotina</taxon>
        <taxon>Orbiliomycetes</taxon>
        <taxon>Orbiliales</taxon>
        <taxon>Orbiliaceae</taxon>
        <taxon>Orbilia</taxon>
    </lineage>
</organism>